<name>A0ACB0LRY3_TRIPR</name>
<evidence type="ECO:0000313" key="2">
    <source>
        <dbReference type="Proteomes" id="UP001177021"/>
    </source>
</evidence>
<comment type="caution">
    <text evidence="1">The sequence shown here is derived from an EMBL/GenBank/DDBJ whole genome shotgun (WGS) entry which is preliminary data.</text>
</comment>
<keyword evidence="2" id="KW-1185">Reference proteome</keyword>
<dbReference type="EMBL" id="CASHSV030000615">
    <property type="protein sequence ID" value="CAJ2671966.1"/>
    <property type="molecule type" value="Genomic_DNA"/>
</dbReference>
<proteinExistence type="predicted"/>
<dbReference type="Proteomes" id="UP001177021">
    <property type="component" value="Unassembled WGS sequence"/>
</dbReference>
<gene>
    <name evidence="1" type="ORF">MILVUS5_LOCUS35685</name>
</gene>
<organism evidence="1 2">
    <name type="scientific">Trifolium pratense</name>
    <name type="common">Red clover</name>
    <dbReference type="NCBI Taxonomy" id="57577"/>
    <lineage>
        <taxon>Eukaryota</taxon>
        <taxon>Viridiplantae</taxon>
        <taxon>Streptophyta</taxon>
        <taxon>Embryophyta</taxon>
        <taxon>Tracheophyta</taxon>
        <taxon>Spermatophyta</taxon>
        <taxon>Magnoliopsida</taxon>
        <taxon>eudicotyledons</taxon>
        <taxon>Gunneridae</taxon>
        <taxon>Pentapetalae</taxon>
        <taxon>rosids</taxon>
        <taxon>fabids</taxon>
        <taxon>Fabales</taxon>
        <taxon>Fabaceae</taxon>
        <taxon>Papilionoideae</taxon>
        <taxon>50 kb inversion clade</taxon>
        <taxon>NPAAA clade</taxon>
        <taxon>Hologalegina</taxon>
        <taxon>IRL clade</taxon>
        <taxon>Trifolieae</taxon>
        <taxon>Trifolium</taxon>
    </lineage>
</organism>
<protein>
    <submittedName>
        <fullName evidence="1">Uncharacterized protein</fullName>
    </submittedName>
</protein>
<accession>A0ACB0LRY3</accession>
<reference evidence="1" key="1">
    <citation type="submission" date="2023-10" db="EMBL/GenBank/DDBJ databases">
        <authorList>
            <person name="Rodriguez Cubillos JULIANA M."/>
            <person name="De Vega J."/>
        </authorList>
    </citation>
    <scope>NUCLEOTIDE SEQUENCE</scope>
</reference>
<sequence length="39" mass="4500">MQREVYGGDMAVIDVMKFAAEHGSNFYHLIRERVCVTLL</sequence>
<evidence type="ECO:0000313" key="1">
    <source>
        <dbReference type="EMBL" id="CAJ2671966.1"/>
    </source>
</evidence>